<feature type="chain" id="PRO_5027543843" description="adenosine deaminase" evidence="7">
    <location>
        <begin position="22"/>
        <end position="526"/>
    </location>
</feature>
<organism evidence="9">
    <name type="scientific">Oscillatoriales cyanobacterium SpSt-418</name>
    <dbReference type="NCBI Taxonomy" id="2282169"/>
    <lineage>
        <taxon>Bacteria</taxon>
        <taxon>Bacillati</taxon>
        <taxon>Cyanobacteriota</taxon>
        <taxon>Cyanophyceae</taxon>
        <taxon>Oscillatoriophycideae</taxon>
        <taxon>Oscillatoriales</taxon>
    </lineage>
</organism>
<keyword evidence="4" id="KW-0479">Metal-binding</keyword>
<protein>
    <recommendedName>
        <fullName evidence="3">adenosine deaminase</fullName>
        <ecNumber evidence="3">3.5.4.4</ecNumber>
    </recommendedName>
</protein>
<dbReference type="SUPFAM" id="SSF51556">
    <property type="entry name" value="Metallo-dependent hydrolases"/>
    <property type="match status" value="1"/>
</dbReference>
<proteinExistence type="inferred from homology"/>
<evidence type="ECO:0000256" key="7">
    <source>
        <dbReference type="SAM" id="SignalP"/>
    </source>
</evidence>
<dbReference type="PANTHER" id="PTHR11409">
    <property type="entry name" value="ADENOSINE DEAMINASE"/>
    <property type="match status" value="1"/>
</dbReference>
<evidence type="ECO:0000313" key="9">
    <source>
        <dbReference type="EMBL" id="HFM96807.1"/>
    </source>
</evidence>
<feature type="domain" description="Adenosine deaminase" evidence="8">
    <location>
        <begin position="145"/>
        <end position="462"/>
    </location>
</feature>
<evidence type="ECO:0000256" key="1">
    <source>
        <dbReference type="ARBA" id="ARBA00001947"/>
    </source>
</evidence>
<evidence type="ECO:0000259" key="8">
    <source>
        <dbReference type="Pfam" id="PF00962"/>
    </source>
</evidence>
<evidence type="ECO:0000256" key="2">
    <source>
        <dbReference type="ARBA" id="ARBA00006676"/>
    </source>
</evidence>
<dbReference type="PANTHER" id="PTHR11409:SF43">
    <property type="entry name" value="ADENOSINE DEAMINASE"/>
    <property type="match status" value="1"/>
</dbReference>
<feature type="signal peptide" evidence="7">
    <location>
        <begin position="1"/>
        <end position="21"/>
    </location>
</feature>
<dbReference type="GO" id="GO:0046872">
    <property type="term" value="F:metal ion binding"/>
    <property type="evidence" value="ECO:0007669"/>
    <property type="project" value="UniProtKB-KW"/>
</dbReference>
<keyword evidence="6" id="KW-0862">Zinc</keyword>
<keyword evidence="7" id="KW-0732">Signal</keyword>
<dbReference type="Pfam" id="PF00962">
    <property type="entry name" value="A_deaminase"/>
    <property type="match status" value="1"/>
</dbReference>
<name>A0A7C3KCV0_9CYAN</name>
<dbReference type="AlphaFoldDB" id="A0A7C3KCV0"/>
<dbReference type="EC" id="3.5.4.4" evidence="3"/>
<evidence type="ECO:0000256" key="3">
    <source>
        <dbReference type="ARBA" id="ARBA00012784"/>
    </source>
</evidence>
<dbReference type="Gene3D" id="3.20.20.140">
    <property type="entry name" value="Metal-dependent hydrolases"/>
    <property type="match status" value="1"/>
</dbReference>
<comment type="caution">
    <text evidence="9">The sequence shown here is derived from an EMBL/GenBank/DDBJ whole genome shotgun (WGS) entry which is preliminary data.</text>
</comment>
<dbReference type="EMBL" id="DSRU01000045">
    <property type="protein sequence ID" value="HFM96807.1"/>
    <property type="molecule type" value="Genomic_DNA"/>
</dbReference>
<comment type="cofactor">
    <cofactor evidence="1">
        <name>Zn(2+)</name>
        <dbReference type="ChEBI" id="CHEBI:29105"/>
    </cofactor>
</comment>
<gene>
    <name evidence="9" type="ORF">ENR64_03395</name>
</gene>
<comment type="similarity">
    <text evidence="2">Belongs to the metallo-dependent hydrolases superfamily. Adenosine and AMP deaminases family.</text>
</comment>
<reference evidence="9" key="1">
    <citation type="journal article" date="2020" name="mSystems">
        <title>Genome- and Community-Level Interaction Insights into Carbon Utilization and Element Cycling Functions of Hydrothermarchaeota in Hydrothermal Sediment.</title>
        <authorList>
            <person name="Zhou Z."/>
            <person name="Liu Y."/>
            <person name="Xu W."/>
            <person name="Pan J."/>
            <person name="Luo Z.H."/>
            <person name="Li M."/>
        </authorList>
    </citation>
    <scope>NUCLEOTIDE SEQUENCE [LARGE SCALE GENOMIC DNA]</scope>
    <source>
        <strain evidence="9">SpSt-418</strain>
    </source>
</reference>
<evidence type="ECO:0000256" key="5">
    <source>
        <dbReference type="ARBA" id="ARBA00022801"/>
    </source>
</evidence>
<evidence type="ECO:0000256" key="4">
    <source>
        <dbReference type="ARBA" id="ARBA00022723"/>
    </source>
</evidence>
<sequence length="526" mass="58520">MPKLSSVATFWGLLLSSSLLTAGLAAKEVPTNQAANRSYETQVASWFDQHRDRPGALRAFVQRMPKGGDIHTHLSGAVYAEHYLQWAAEDGYCVDPKAPALIEPSACGQDSSYFPASELFNRPDVYDALIDKWSTRNLPFAGQNGHDQFFEAFAGFDNISSAPARLDDMVAEVANRAASQHIFYLELLMTVQGSKVRQLGRAVGWSGDFAKMRQQLLDRGLMAIVTQGSQEMVALEREVSKTLGCGTAKAQVGCEVTVRYLQQTTRTRSPQEVFAQFVYAFELAKADSRVVGINLVAPEDHPVALRDYTLQMQMLQFLKTQFPEVKISLHAGELKLGLVAPNNLRFHIRQAVELAQASRIGHGVAILYEDNPFQLMEEMRKRGVLVEICLTSNEVILNVEGKEHPFQEYLAAGVPMTLASDDEGIARIDLSNEYLLAARRYNLGYRDLKRFARNSLEYSFLDGASLWRSPEYTTLANACAQDQPGAATVSKTCSKFLASSDRAKVQWQLESEFVKFEALSSFQSTR</sequence>
<accession>A0A7C3KCV0</accession>
<dbReference type="InterPro" id="IPR006330">
    <property type="entry name" value="Ado/ade_deaminase"/>
</dbReference>
<dbReference type="InterPro" id="IPR032466">
    <property type="entry name" value="Metal_Hydrolase"/>
</dbReference>
<dbReference type="GO" id="GO:0005829">
    <property type="term" value="C:cytosol"/>
    <property type="evidence" value="ECO:0007669"/>
    <property type="project" value="TreeGrafter"/>
</dbReference>
<dbReference type="GO" id="GO:0004000">
    <property type="term" value="F:adenosine deaminase activity"/>
    <property type="evidence" value="ECO:0007669"/>
    <property type="project" value="UniProtKB-ARBA"/>
</dbReference>
<evidence type="ECO:0000256" key="6">
    <source>
        <dbReference type="ARBA" id="ARBA00022833"/>
    </source>
</evidence>
<keyword evidence="5" id="KW-0378">Hydrolase</keyword>
<dbReference type="GO" id="GO:0043103">
    <property type="term" value="P:hypoxanthine salvage"/>
    <property type="evidence" value="ECO:0007669"/>
    <property type="project" value="TreeGrafter"/>
</dbReference>
<dbReference type="InterPro" id="IPR001365">
    <property type="entry name" value="A_deaminase_dom"/>
</dbReference>
<dbReference type="GO" id="GO:0006154">
    <property type="term" value="P:adenosine catabolic process"/>
    <property type="evidence" value="ECO:0007669"/>
    <property type="project" value="TreeGrafter"/>
</dbReference>
<dbReference type="GO" id="GO:0046103">
    <property type="term" value="P:inosine biosynthetic process"/>
    <property type="evidence" value="ECO:0007669"/>
    <property type="project" value="TreeGrafter"/>
</dbReference>